<dbReference type="Pfam" id="PF07690">
    <property type="entry name" value="MFS_1"/>
    <property type="match status" value="1"/>
</dbReference>
<feature type="domain" description="Major facilitator superfamily (MFS) profile" evidence="8">
    <location>
        <begin position="87"/>
        <end position="601"/>
    </location>
</feature>
<dbReference type="RefSeq" id="XP_030993903.1">
    <property type="nucleotide sequence ID" value="XM_031141782.1"/>
</dbReference>
<name>A0A507AQD5_9PEZI</name>
<dbReference type="OrthoDB" id="10262656at2759"/>
<gene>
    <name evidence="9" type="ORF">E0L32_007078</name>
</gene>
<keyword evidence="4 7" id="KW-1133">Transmembrane helix</keyword>
<dbReference type="PROSITE" id="PS50850">
    <property type="entry name" value="MFS"/>
    <property type="match status" value="1"/>
</dbReference>
<dbReference type="InterPro" id="IPR020846">
    <property type="entry name" value="MFS_dom"/>
</dbReference>
<evidence type="ECO:0000256" key="5">
    <source>
        <dbReference type="ARBA" id="ARBA00023136"/>
    </source>
</evidence>
<feature type="transmembrane region" description="Helical" evidence="7">
    <location>
        <begin position="435"/>
        <end position="457"/>
    </location>
</feature>
<keyword evidence="3 7" id="KW-0812">Transmembrane</keyword>
<evidence type="ECO:0000256" key="7">
    <source>
        <dbReference type="SAM" id="Phobius"/>
    </source>
</evidence>
<comment type="caution">
    <text evidence="9">The sequence shown here is derived from an EMBL/GenBank/DDBJ whole genome shotgun (WGS) entry which is preliminary data.</text>
</comment>
<evidence type="ECO:0000256" key="3">
    <source>
        <dbReference type="ARBA" id="ARBA00022692"/>
    </source>
</evidence>
<feature type="transmembrane region" description="Helical" evidence="7">
    <location>
        <begin position="499"/>
        <end position="518"/>
    </location>
</feature>
<dbReference type="AlphaFoldDB" id="A0A507AQD5"/>
<dbReference type="GeneID" id="41974525"/>
<evidence type="ECO:0000313" key="10">
    <source>
        <dbReference type="Proteomes" id="UP000319257"/>
    </source>
</evidence>
<dbReference type="SUPFAM" id="SSF103473">
    <property type="entry name" value="MFS general substrate transporter"/>
    <property type="match status" value="1"/>
</dbReference>
<evidence type="ECO:0000256" key="1">
    <source>
        <dbReference type="ARBA" id="ARBA00004141"/>
    </source>
</evidence>
<feature type="region of interest" description="Disordered" evidence="6">
    <location>
        <begin position="612"/>
        <end position="631"/>
    </location>
</feature>
<feature type="transmembrane region" description="Helical" evidence="7">
    <location>
        <begin position="261"/>
        <end position="285"/>
    </location>
</feature>
<feature type="transmembrane region" description="Helical" evidence="7">
    <location>
        <begin position="125"/>
        <end position="148"/>
    </location>
</feature>
<protein>
    <recommendedName>
        <fullName evidence="8">Major facilitator superfamily (MFS) profile domain-containing protein</fullName>
    </recommendedName>
</protein>
<keyword evidence="10" id="KW-1185">Reference proteome</keyword>
<comment type="subcellular location">
    <subcellularLocation>
        <location evidence="1">Membrane</location>
        <topology evidence="1">Multi-pass membrane protein</topology>
    </subcellularLocation>
</comment>
<feature type="transmembrane region" description="Helical" evidence="7">
    <location>
        <begin position="160"/>
        <end position="180"/>
    </location>
</feature>
<evidence type="ECO:0000259" key="8">
    <source>
        <dbReference type="PROSITE" id="PS50850"/>
    </source>
</evidence>
<feature type="transmembrane region" description="Helical" evidence="7">
    <location>
        <begin position="469"/>
        <end position="487"/>
    </location>
</feature>
<keyword evidence="5 7" id="KW-0472">Membrane</keyword>
<dbReference type="PANTHER" id="PTHR23504:SF6">
    <property type="entry name" value="MULTIDRUG TRANSPORTER, PUTATIVE (AFU_ORTHOLOGUE AFUA_4G08740)-RELATED"/>
    <property type="match status" value="1"/>
</dbReference>
<dbReference type="GO" id="GO:0022857">
    <property type="term" value="F:transmembrane transporter activity"/>
    <property type="evidence" value="ECO:0007669"/>
    <property type="project" value="InterPro"/>
</dbReference>
<dbReference type="GO" id="GO:0016020">
    <property type="term" value="C:membrane"/>
    <property type="evidence" value="ECO:0007669"/>
    <property type="project" value="UniProtKB-SubCell"/>
</dbReference>
<accession>A0A507AQD5</accession>
<evidence type="ECO:0000256" key="4">
    <source>
        <dbReference type="ARBA" id="ARBA00022989"/>
    </source>
</evidence>
<dbReference type="PANTHER" id="PTHR23504">
    <property type="entry name" value="MAJOR FACILITATOR SUPERFAMILY DOMAIN-CONTAINING PROTEIN 10"/>
    <property type="match status" value="1"/>
</dbReference>
<dbReference type="EMBL" id="SKBQ01000042">
    <property type="protein sequence ID" value="TPX12192.1"/>
    <property type="molecule type" value="Genomic_DNA"/>
</dbReference>
<feature type="transmembrane region" description="Helical" evidence="7">
    <location>
        <begin position="218"/>
        <end position="241"/>
    </location>
</feature>
<dbReference type="InterPro" id="IPR011701">
    <property type="entry name" value="MFS"/>
</dbReference>
<sequence length="631" mass="68254">MDVEYDSENDSEKTDVEPSQPASLRRAGEASRLVYDVDEIPGYHADGPDDDDPLPMAASHVAHRRGSGASERPREVVAWRDLPRKKQLLVIVLARLSEPLVQTSIQSYMFYQLKWFDETLPDSVIAGQAGVLHASFTAAQFFTAMLWGRLADSSRVGRKSVILIGLSGTMISCLGFGFSTSFWQALIFRSFGGITNGNVGVMRTMISETIREKKYQSRAFLLLPMTFNIGVIIGPILGGILSDPAGSYPSVFGKVDFFLKFPYAAPNLLSAFFLLSACLAVWLCLEETLDARRDKGDIGLELGTRLASLLARLFRRGRHPTGPHASVSYTPIASRDASTEVELSPATTTAHHPLPLSKHRRPRYTQRLPFARIFTPNVVATFASLFLLGFHVGTFNSLWFVFLSTPVYDPAAPAALPRALPFVFTGGLGLPPRSVGLAMAILGALGIALQLLVYPTLSARLGTVRSLRLFLACFPVTYFLVPYLGLVPSDAAHPPPGPAGGALVWLAIAGVLFCQVLARTFAMPAQTILVNNCTPHPSVLGTVHGLAQSVASFARTVGPVLCGFLYGLGLERGVIGAVWWGLSGVAVCGLVASWWVREGDGHEIWLEGDYEGEEEEEEEEGGHGVVVGGRV</sequence>
<dbReference type="Proteomes" id="UP000319257">
    <property type="component" value="Unassembled WGS sequence"/>
</dbReference>
<feature type="transmembrane region" description="Helical" evidence="7">
    <location>
        <begin position="574"/>
        <end position="596"/>
    </location>
</feature>
<proteinExistence type="predicted"/>
<organism evidence="9 10">
    <name type="scientific">Thyridium curvatum</name>
    <dbReference type="NCBI Taxonomy" id="1093900"/>
    <lineage>
        <taxon>Eukaryota</taxon>
        <taxon>Fungi</taxon>
        <taxon>Dikarya</taxon>
        <taxon>Ascomycota</taxon>
        <taxon>Pezizomycotina</taxon>
        <taxon>Sordariomycetes</taxon>
        <taxon>Sordariomycetidae</taxon>
        <taxon>Thyridiales</taxon>
        <taxon>Thyridiaceae</taxon>
        <taxon>Thyridium</taxon>
    </lineage>
</organism>
<keyword evidence="2" id="KW-0813">Transport</keyword>
<evidence type="ECO:0000256" key="2">
    <source>
        <dbReference type="ARBA" id="ARBA00022448"/>
    </source>
</evidence>
<dbReference type="InterPro" id="IPR036259">
    <property type="entry name" value="MFS_trans_sf"/>
</dbReference>
<reference evidence="9 10" key="1">
    <citation type="submission" date="2019-06" db="EMBL/GenBank/DDBJ databases">
        <title>Draft genome sequence of the filamentous fungus Phialemoniopsis curvata isolated from diesel fuel.</title>
        <authorList>
            <person name="Varaljay V.A."/>
            <person name="Lyon W.J."/>
            <person name="Crouch A.L."/>
            <person name="Drake C.E."/>
            <person name="Hollomon J.M."/>
            <person name="Nadeau L.J."/>
            <person name="Nunn H.S."/>
            <person name="Stevenson B.S."/>
            <person name="Bojanowski C.L."/>
            <person name="Crookes-Goodson W.J."/>
        </authorList>
    </citation>
    <scope>NUCLEOTIDE SEQUENCE [LARGE SCALE GENOMIC DNA]</scope>
    <source>
        <strain evidence="9 10">D216</strain>
    </source>
</reference>
<feature type="region of interest" description="Disordered" evidence="6">
    <location>
        <begin position="1"/>
        <end position="73"/>
    </location>
</feature>
<evidence type="ECO:0000256" key="6">
    <source>
        <dbReference type="SAM" id="MobiDB-lite"/>
    </source>
</evidence>
<dbReference type="InParanoid" id="A0A507AQD5"/>
<dbReference type="Gene3D" id="1.20.1250.20">
    <property type="entry name" value="MFS general substrate transporter like domains"/>
    <property type="match status" value="1"/>
</dbReference>
<feature type="transmembrane region" description="Helical" evidence="7">
    <location>
        <begin position="370"/>
        <end position="392"/>
    </location>
</feature>
<evidence type="ECO:0000313" key="9">
    <source>
        <dbReference type="EMBL" id="TPX12192.1"/>
    </source>
</evidence>